<reference evidence="2 3" key="1">
    <citation type="submission" date="2016-02" db="EMBL/GenBank/DDBJ databases">
        <title>Genome analysis of coral dinoflagellate symbionts highlights evolutionary adaptations to a symbiotic lifestyle.</title>
        <authorList>
            <person name="Aranda M."/>
            <person name="Li Y."/>
            <person name="Liew Y.J."/>
            <person name="Baumgarten S."/>
            <person name="Simakov O."/>
            <person name="Wilson M."/>
            <person name="Piel J."/>
            <person name="Ashoor H."/>
            <person name="Bougouffa S."/>
            <person name="Bajic V.B."/>
            <person name="Ryu T."/>
            <person name="Ravasi T."/>
            <person name="Bayer T."/>
            <person name="Micklem G."/>
            <person name="Kim H."/>
            <person name="Bhak J."/>
            <person name="Lajeunesse T.C."/>
            <person name="Voolstra C.R."/>
        </authorList>
    </citation>
    <scope>NUCLEOTIDE SEQUENCE [LARGE SCALE GENOMIC DNA]</scope>
    <source>
        <strain evidence="2 3">CCMP2467</strain>
    </source>
</reference>
<evidence type="ECO:0000313" key="3">
    <source>
        <dbReference type="Proteomes" id="UP000186817"/>
    </source>
</evidence>
<proteinExistence type="predicted"/>
<evidence type="ECO:0000256" key="1">
    <source>
        <dbReference type="SAM" id="MobiDB-lite"/>
    </source>
</evidence>
<feature type="compositionally biased region" description="Acidic residues" evidence="1">
    <location>
        <begin position="236"/>
        <end position="260"/>
    </location>
</feature>
<feature type="region of interest" description="Disordered" evidence="1">
    <location>
        <begin position="218"/>
        <end position="260"/>
    </location>
</feature>
<gene>
    <name evidence="2" type="ORF">AK812_SmicGene45397</name>
</gene>
<feature type="region of interest" description="Disordered" evidence="1">
    <location>
        <begin position="172"/>
        <end position="200"/>
    </location>
</feature>
<keyword evidence="3" id="KW-1185">Reference proteome</keyword>
<comment type="caution">
    <text evidence="2">The sequence shown here is derived from an EMBL/GenBank/DDBJ whole genome shotgun (WGS) entry which is preliminary data.</text>
</comment>
<name>A0A1Q9BW34_SYMMI</name>
<dbReference type="AlphaFoldDB" id="A0A1Q9BW34"/>
<accession>A0A1Q9BW34</accession>
<dbReference type="Proteomes" id="UP000186817">
    <property type="component" value="Unassembled WGS sequence"/>
</dbReference>
<organism evidence="2 3">
    <name type="scientific">Symbiodinium microadriaticum</name>
    <name type="common">Dinoflagellate</name>
    <name type="synonym">Zooxanthella microadriatica</name>
    <dbReference type="NCBI Taxonomy" id="2951"/>
    <lineage>
        <taxon>Eukaryota</taxon>
        <taxon>Sar</taxon>
        <taxon>Alveolata</taxon>
        <taxon>Dinophyceae</taxon>
        <taxon>Suessiales</taxon>
        <taxon>Symbiodiniaceae</taxon>
        <taxon>Symbiodinium</taxon>
    </lineage>
</organism>
<sequence>MANTLLRRSLYGLMTVYPWTARVKAKAMALLLKTSGQLFAFTVLSRRRAARRKRSRGSKDDDYPPGDIVGTGLLYLVPGSAGSSGLEEELLAAILWGEFSNNHIFDHDEMVSYDTQRIHCRNDQPLVARYVPSFDLTRLAEFSWSNAPSHSPRWEHHQSEATMMTVLVDMPEGPRPAQKDRDMEEMSNIKDASPTDGALQTSVPIKVTREIEAAVEAAAAAMVDKGDDAPVMEEPKQEEEEEEEAKDDDEVTDEEIEGAS</sequence>
<dbReference type="EMBL" id="LSRX01003038">
    <property type="protein sequence ID" value="OLP74918.1"/>
    <property type="molecule type" value="Genomic_DNA"/>
</dbReference>
<feature type="compositionally biased region" description="Basic and acidic residues" evidence="1">
    <location>
        <begin position="177"/>
        <end position="188"/>
    </location>
</feature>
<evidence type="ECO:0000313" key="2">
    <source>
        <dbReference type="EMBL" id="OLP74918.1"/>
    </source>
</evidence>
<protein>
    <submittedName>
        <fullName evidence="2">Uncharacterized protein</fullName>
    </submittedName>
</protein>